<feature type="compositionally biased region" description="Polar residues" evidence="1">
    <location>
        <begin position="1"/>
        <end position="10"/>
    </location>
</feature>
<feature type="non-terminal residue" evidence="2">
    <location>
        <position position="216"/>
    </location>
</feature>
<evidence type="ECO:0000313" key="3">
    <source>
        <dbReference type="Proteomes" id="UP000801492"/>
    </source>
</evidence>
<feature type="region of interest" description="Disordered" evidence="1">
    <location>
        <begin position="171"/>
        <end position="216"/>
    </location>
</feature>
<accession>A0A8K0GI97</accession>
<evidence type="ECO:0000313" key="2">
    <source>
        <dbReference type="EMBL" id="KAF2900301.1"/>
    </source>
</evidence>
<proteinExistence type="predicted"/>
<protein>
    <recommendedName>
        <fullName evidence="4">DDE-1 domain-containing protein</fullName>
    </recommendedName>
</protein>
<evidence type="ECO:0000256" key="1">
    <source>
        <dbReference type="SAM" id="MobiDB-lite"/>
    </source>
</evidence>
<reference evidence="2" key="1">
    <citation type="submission" date="2019-08" db="EMBL/GenBank/DDBJ databases">
        <title>The genome of the North American firefly Photinus pyralis.</title>
        <authorList>
            <consortium name="Photinus pyralis genome working group"/>
            <person name="Fallon T.R."/>
            <person name="Sander Lower S.E."/>
            <person name="Weng J.-K."/>
        </authorList>
    </citation>
    <scope>NUCLEOTIDE SEQUENCE</scope>
    <source>
        <strain evidence="2">TRF0915ILg1</strain>
        <tissue evidence="2">Whole body</tissue>
    </source>
</reference>
<feature type="compositionally biased region" description="Basic and acidic residues" evidence="1">
    <location>
        <begin position="172"/>
        <end position="181"/>
    </location>
</feature>
<evidence type="ECO:0008006" key="4">
    <source>
        <dbReference type="Google" id="ProtNLM"/>
    </source>
</evidence>
<dbReference type="AlphaFoldDB" id="A0A8K0GI97"/>
<dbReference type="OrthoDB" id="6754776at2759"/>
<feature type="compositionally biased region" description="Polar residues" evidence="1">
    <location>
        <begin position="184"/>
        <end position="194"/>
    </location>
</feature>
<organism evidence="2 3">
    <name type="scientific">Ignelater luminosus</name>
    <name type="common">Cucubano</name>
    <name type="synonym">Pyrophorus luminosus</name>
    <dbReference type="NCBI Taxonomy" id="2038154"/>
    <lineage>
        <taxon>Eukaryota</taxon>
        <taxon>Metazoa</taxon>
        <taxon>Ecdysozoa</taxon>
        <taxon>Arthropoda</taxon>
        <taxon>Hexapoda</taxon>
        <taxon>Insecta</taxon>
        <taxon>Pterygota</taxon>
        <taxon>Neoptera</taxon>
        <taxon>Endopterygota</taxon>
        <taxon>Coleoptera</taxon>
        <taxon>Polyphaga</taxon>
        <taxon>Elateriformia</taxon>
        <taxon>Elateroidea</taxon>
        <taxon>Elateridae</taxon>
        <taxon>Agrypninae</taxon>
        <taxon>Pyrophorini</taxon>
        <taxon>Ignelater</taxon>
    </lineage>
</organism>
<feature type="region of interest" description="Disordered" evidence="1">
    <location>
        <begin position="1"/>
        <end position="20"/>
    </location>
</feature>
<dbReference type="Proteomes" id="UP000801492">
    <property type="component" value="Unassembled WGS sequence"/>
</dbReference>
<keyword evidence="3" id="KW-1185">Reference proteome</keyword>
<dbReference type="EMBL" id="VTPC01002285">
    <property type="protein sequence ID" value="KAF2900301.1"/>
    <property type="molecule type" value="Genomic_DNA"/>
</dbReference>
<name>A0A8K0GI97_IGNLU</name>
<sequence length="216" mass="24565">MDASGLSTVQKPPKILPTTGKKQVGLLTSAERRQHVTTVCCMDTVGNFVPPRLIFSRRNRKDELLDKAPPDTLGIYQESGWMTNELFVRVCHLVKKNHPIGGFANTGINPFNPEVFPEHLFTPADTTDRDERLLEQDKNVIDLQGKVNHNDKTEKQLAEDRLQYQFKSSKKKNVDVGEVKRNVFTPTASTSRQTPSSKSYYESEEEEPDPYKDEDK</sequence>
<comment type="caution">
    <text evidence="2">The sequence shown here is derived from an EMBL/GenBank/DDBJ whole genome shotgun (WGS) entry which is preliminary data.</text>
</comment>
<gene>
    <name evidence="2" type="ORF">ILUMI_05887</name>
</gene>